<accession>A0A4Q7VPR8</accession>
<proteinExistence type="predicted"/>
<protein>
    <submittedName>
        <fullName evidence="1">Uncharacterized protein</fullName>
    </submittedName>
</protein>
<name>A0A4Q7VPR8_9BURK</name>
<dbReference type="AlphaFoldDB" id="A0A4Q7VPR8"/>
<comment type="caution">
    <text evidence="1">The sequence shown here is derived from an EMBL/GenBank/DDBJ whole genome shotgun (WGS) entry which is preliminary data.</text>
</comment>
<organism evidence="1 2">
    <name type="scientific">Advenella incenata</name>
    <dbReference type="NCBI Taxonomy" id="267800"/>
    <lineage>
        <taxon>Bacteria</taxon>
        <taxon>Pseudomonadati</taxon>
        <taxon>Pseudomonadota</taxon>
        <taxon>Betaproteobacteria</taxon>
        <taxon>Burkholderiales</taxon>
        <taxon>Alcaligenaceae</taxon>
    </lineage>
</organism>
<evidence type="ECO:0000313" key="1">
    <source>
        <dbReference type="EMBL" id="RZT98254.1"/>
    </source>
</evidence>
<sequence>MLVEELSTLRNSTVVIMSTHDADFARTVGAEIIPFFKLTVAQMCLLKGIYRKPLRPVDEKRGTKTRPPNKIIALFMKFHSH</sequence>
<keyword evidence="2" id="KW-1185">Reference proteome</keyword>
<evidence type="ECO:0000313" key="2">
    <source>
        <dbReference type="Proteomes" id="UP000293398"/>
    </source>
</evidence>
<gene>
    <name evidence="1" type="ORF">EV681_0030</name>
</gene>
<dbReference type="Proteomes" id="UP000293398">
    <property type="component" value="Unassembled WGS sequence"/>
</dbReference>
<reference evidence="1 2" key="1">
    <citation type="submission" date="2019-02" db="EMBL/GenBank/DDBJ databases">
        <title>Genomic Encyclopedia of Type Strains, Phase IV (KMG-IV): sequencing the most valuable type-strain genomes for metagenomic binning, comparative biology and taxonomic classification.</title>
        <authorList>
            <person name="Goeker M."/>
        </authorList>
    </citation>
    <scope>NUCLEOTIDE SEQUENCE [LARGE SCALE GENOMIC DNA]</scope>
    <source>
        <strain evidence="1 2">DSM 23814</strain>
    </source>
</reference>
<dbReference type="EMBL" id="SHKO01000001">
    <property type="protein sequence ID" value="RZT98254.1"/>
    <property type="molecule type" value="Genomic_DNA"/>
</dbReference>